<gene>
    <name evidence="1" type="ordered locus">Os08g0444750</name>
    <name evidence="1" type="ORF">OSNPB_080444750</name>
</gene>
<dbReference type="Proteomes" id="UP000059680">
    <property type="component" value="Chromosome 8"/>
</dbReference>
<name>A0A0P0XGK0_ORYSJ</name>
<reference evidence="1 2" key="3">
    <citation type="journal article" date="2013" name="Rice">
        <title>Improvement of the Oryza sativa Nipponbare reference genome using next generation sequence and optical map data.</title>
        <authorList>
            <person name="Kawahara Y."/>
            <person name="de la Bastide M."/>
            <person name="Hamilton J.P."/>
            <person name="Kanamori H."/>
            <person name="McCombie W.R."/>
            <person name="Ouyang S."/>
            <person name="Schwartz D.C."/>
            <person name="Tanaka T."/>
            <person name="Wu J."/>
            <person name="Zhou S."/>
            <person name="Childs K.L."/>
            <person name="Davidson R.M."/>
            <person name="Lin H."/>
            <person name="Quesada-Ocampo L."/>
            <person name="Vaillancourt B."/>
            <person name="Sakai H."/>
            <person name="Lee S.S."/>
            <person name="Kim J."/>
            <person name="Numa H."/>
            <person name="Itoh T."/>
            <person name="Buell C.R."/>
            <person name="Matsumoto T."/>
        </authorList>
    </citation>
    <scope>NUCLEOTIDE SEQUENCE [LARGE SCALE GENOMIC DNA]</scope>
    <source>
        <strain evidence="2">cv. Nipponbare</strain>
    </source>
</reference>
<evidence type="ECO:0000313" key="1">
    <source>
        <dbReference type="EMBL" id="BAT05657.1"/>
    </source>
</evidence>
<reference evidence="2" key="1">
    <citation type="journal article" date="2005" name="Nature">
        <title>The map-based sequence of the rice genome.</title>
        <authorList>
            <consortium name="International rice genome sequencing project (IRGSP)"/>
            <person name="Matsumoto T."/>
            <person name="Wu J."/>
            <person name="Kanamori H."/>
            <person name="Katayose Y."/>
            <person name="Fujisawa M."/>
            <person name="Namiki N."/>
            <person name="Mizuno H."/>
            <person name="Yamamoto K."/>
            <person name="Antonio B.A."/>
            <person name="Baba T."/>
            <person name="Sakata K."/>
            <person name="Nagamura Y."/>
            <person name="Aoki H."/>
            <person name="Arikawa K."/>
            <person name="Arita K."/>
            <person name="Bito T."/>
            <person name="Chiden Y."/>
            <person name="Fujitsuka N."/>
            <person name="Fukunaka R."/>
            <person name="Hamada M."/>
            <person name="Harada C."/>
            <person name="Hayashi A."/>
            <person name="Hijishita S."/>
            <person name="Honda M."/>
            <person name="Hosokawa S."/>
            <person name="Ichikawa Y."/>
            <person name="Idonuma A."/>
            <person name="Iijima M."/>
            <person name="Ikeda M."/>
            <person name="Ikeno M."/>
            <person name="Ito K."/>
            <person name="Ito S."/>
            <person name="Ito T."/>
            <person name="Ito Y."/>
            <person name="Ito Y."/>
            <person name="Iwabuchi A."/>
            <person name="Kamiya K."/>
            <person name="Karasawa W."/>
            <person name="Kurita K."/>
            <person name="Katagiri S."/>
            <person name="Kikuta A."/>
            <person name="Kobayashi H."/>
            <person name="Kobayashi N."/>
            <person name="Machita K."/>
            <person name="Maehara T."/>
            <person name="Masukawa M."/>
            <person name="Mizubayashi T."/>
            <person name="Mukai Y."/>
            <person name="Nagasaki H."/>
            <person name="Nagata Y."/>
            <person name="Naito S."/>
            <person name="Nakashima M."/>
            <person name="Nakama Y."/>
            <person name="Nakamichi Y."/>
            <person name="Nakamura M."/>
            <person name="Meguro A."/>
            <person name="Negishi M."/>
            <person name="Ohta I."/>
            <person name="Ohta T."/>
            <person name="Okamoto M."/>
            <person name="Ono N."/>
            <person name="Saji S."/>
            <person name="Sakaguchi M."/>
            <person name="Sakai K."/>
            <person name="Shibata M."/>
            <person name="Shimokawa T."/>
            <person name="Song J."/>
            <person name="Takazaki Y."/>
            <person name="Terasawa K."/>
            <person name="Tsugane M."/>
            <person name="Tsuji K."/>
            <person name="Ueda S."/>
            <person name="Waki K."/>
            <person name="Yamagata H."/>
            <person name="Yamamoto M."/>
            <person name="Yamamoto S."/>
            <person name="Yamane H."/>
            <person name="Yoshiki S."/>
            <person name="Yoshihara R."/>
            <person name="Yukawa K."/>
            <person name="Zhong H."/>
            <person name="Yano M."/>
            <person name="Yuan Q."/>
            <person name="Ouyang S."/>
            <person name="Liu J."/>
            <person name="Jones K.M."/>
            <person name="Gansberger K."/>
            <person name="Moffat K."/>
            <person name="Hill J."/>
            <person name="Bera J."/>
            <person name="Fadrosh D."/>
            <person name="Jin S."/>
            <person name="Johri S."/>
            <person name="Kim M."/>
            <person name="Overton L."/>
            <person name="Reardon M."/>
            <person name="Tsitrin T."/>
            <person name="Vuong H."/>
            <person name="Weaver B."/>
            <person name="Ciecko A."/>
            <person name="Tallon L."/>
            <person name="Jackson J."/>
            <person name="Pai G."/>
            <person name="Aken S.V."/>
            <person name="Utterback T."/>
            <person name="Reidmuller S."/>
            <person name="Feldblyum T."/>
            <person name="Hsiao J."/>
            <person name="Zismann V."/>
            <person name="Iobst S."/>
            <person name="de Vazeille A.R."/>
            <person name="Buell C.R."/>
            <person name="Ying K."/>
            <person name="Li Y."/>
            <person name="Lu T."/>
            <person name="Huang Y."/>
            <person name="Zhao Q."/>
            <person name="Feng Q."/>
            <person name="Zhang L."/>
            <person name="Zhu J."/>
            <person name="Weng Q."/>
            <person name="Mu J."/>
            <person name="Lu Y."/>
            <person name="Fan D."/>
            <person name="Liu Y."/>
            <person name="Guan J."/>
            <person name="Zhang Y."/>
            <person name="Yu S."/>
            <person name="Liu X."/>
            <person name="Zhang Y."/>
            <person name="Hong G."/>
            <person name="Han B."/>
            <person name="Choisne N."/>
            <person name="Demange N."/>
            <person name="Orjeda G."/>
            <person name="Samain S."/>
            <person name="Cattolico L."/>
            <person name="Pelletier E."/>
            <person name="Couloux A."/>
            <person name="Segurens B."/>
            <person name="Wincker P."/>
            <person name="D'Hont A."/>
            <person name="Scarpelli C."/>
            <person name="Weissenbach J."/>
            <person name="Salanoubat M."/>
            <person name="Quetier F."/>
            <person name="Yu Y."/>
            <person name="Kim H.R."/>
            <person name="Rambo T."/>
            <person name="Currie J."/>
            <person name="Collura K."/>
            <person name="Luo M."/>
            <person name="Yang T."/>
            <person name="Ammiraju J.S.S."/>
            <person name="Engler F."/>
            <person name="Soderlund C."/>
            <person name="Wing R.A."/>
            <person name="Palmer L.E."/>
            <person name="de la Bastide M."/>
            <person name="Spiegel L."/>
            <person name="Nascimento L."/>
            <person name="Zutavern T."/>
            <person name="O'Shaughnessy A."/>
            <person name="Dike S."/>
            <person name="Dedhia N."/>
            <person name="Preston R."/>
            <person name="Balija V."/>
            <person name="McCombie W.R."/>
            <person name="Chow T."/>
            <person name="Chen H."/>
            <person name="Chung M."/>
            <person name="Chen C."/>
            <person name="Shaw J."/>
            <person name="Wu H."/>
            <person name="Hsiao K."/>
            <person name="Chao Y."/>
            <person name="Chu M."/>
            <person name="Cheng C."/>
            <person name="Hour A."/>
            <person name="Lee P."/>
            <person name="Lin S."/>
            <person name="Lin Y."/>
            <person name="Liou J."/>
            <person name="Liu S."/>
            <person name="Hsing Y."/>
            <person name="Raghuvanshi S."/>
            <person name="Mohanty A."/>
            <person name="Bharti A.K."/>
            <person name="Gaur A."/>
            <person name="Gupta V."/>
            <person name="Kumar D."/>
            <person name="Ravi V."/>
            <person name="Vij S."/>
            <person name="Kapur A."/>
            <person name="Khurana P."/>
            <person name="Khurana P."/>
            <person name="Khurana J.P."/>
            <person name="Tyagi A.K."/>
            <person name="Gaikwad K."/>
            <person name="Singh A."/>
            <person name="Dalal V."/>
            <person name="Srivastava S."/>
            <person name="Dixit A."/>
            <person name="Pal A.K."/>
            <person name="Ghazi I.A."/>
            <person name="Yadav M."/>
            <person name="Pandit A."/>
            <person name="Bhargava A."/>
            <person name="Sureshbabu K."/>
            <person name="Batra K."/>
            <person name="Sharma T.R."/>
            <person name="Mohapatra T."/>
            <person name="Singh N.K."/>
            <person name="Messing J."/>
            <person name="Nelson A.B."/>
            <person name="Fuks G."/>
            <person name="Kavchok S."/>
            <person name="Keizer G."/>
            <person name="Linton E."/>
            <person name="Llaca V."/>
            <person name="Song R."/>
            <person name="Tanyolac B."/>
            <person name="Young S."/>
            <person name="Ho-Il K."/>
            <person name="Hahn J.H."/>
            <person name="Sangsakoo G."/>
            <person name="Vanavichit A."/>
            <person name="de Mattos Luiz.A.T."/>
            <person name="Zimmer P.D."/>
            <person name="Malone G."/>
            <person name="Dellagostin O."/>
            <person name="de Oliveira A.C."/>
            <person name="Bevan M."/>
            <person name="Bancroft I."/>
            <person name="Minx P."/>
            <person name="Cordum H."/>
            <person name="Wilson R."/>
            <person name="Cheng Z."/>
            <person name="Jin W."/>
            <person name="Jiang J."/>
            <person name="Leong S.A."/>
            <person name="Iwama H."/>
            <person name="Gojobori T."/>
            <person name="Itoh T."/>
            <person name="Niimura Y."/>
            <person name="Fujii Y."/>
            <person name="Habara T."/>
            <person name="Sakai H."/>
            <person name="Sato Y."/>
            <person name="Wilson G."/>
            <person name="Kumar K."/>
            <person name="McCouch S."/>
            <person name="Juretic N."/>
            <person name="Hoen D."/>
            <person name="Wright S."/>
            <person name="Bruskiewich R."/>
            <person name="Bureau T."/>
            <person name="Miyao A."/>
            <person name="Hirochika H."/>
            <person name="Nishikawa T."/>
            <person name="Kadowaki K."/>
            <person name="Sugiura M."/>
            <person name="Burr B."/>
            <person name="Sasaki T."/>
        </authorList>
    </citation>
    <scope>NUCLEOTIDE SEQUENCE [LARGE SCALE GENOMIC DNA]</scope>
    <source>
        <strain evidence="2">cv. Nipponbare</strain>
    </source>
</reference>
<evidence type="ECO:0000313" key="2">
    <source>
        <dbReference type="Proteomes" id="UP000059680"/>
    </source>
</evidence>
<organism evidence="1 2">
    <name type="scientific">Oryza sativa subsp. japonica</name>
    <name type="common">Rice</name>
    <dbReference type="NCBI Taxonomy" id="39947"/>
    <lineage>
        <taxon>Eukaryota</taxon>
        <taxon>Viridiplantae</taxon>
        <taxon>Streptophyta</taxon>
        <taxon>Embryophyta</taxon>
        <taxon>Tracheophyta</taxon>
        <taxon>Spermatophyta</taxon>
        <taxon>Magnoliopsida</taxon>
        <taxon>Liliopsida</taxon>
        <taxon>Poales</taxon>
        <taxon>Poaceae</taxon>
        <taxon>BOP clade</taxon>
        <taxon>Oryzoideae</taxon>
        <taxon>Oryzeae</taxon>
        <taxon>Oryzinae</taxon>
        <taxon>Oryza</taxon>
        <taxon>Oryza sativa</taxon>
    </lineage>
</organism>
<sequence length="123" mass="12923">MGVARSTLPPLTVPPLTPFVANDAFPIAPPSLPIASSPARRAVAPSSLMSTAFSIHLVTAHCTLLAVAHSRSVLSSLLPVAYHIMTPSLMLPATSNALFVVPVVPAAPTSVNREINERYRYGV</sequence>
<protein>
    <submittedName>
        <fullName evidence="1">Os08g0444750 protein</fullName>
    </submittedName>
</protein>
<reference evidence="1 2" key="2">
    <citation type="journal article" date="2013" name="Plant Cell Physiol.">
        <title>Rice Annotation Project Database (RAP-DB): an integrative and interactive database for rice genomics.</title>
        <authorList>
            <person name="Sakai H."/>
            <person name="Lee S.S."/>
            <person name="Tanaka T."/>
            <person name="Numa H."/>
            <person name="Kim J."/>
            <person name="Kawahara Y."/>
            <person name="Wakimoto H."/>
            <person name="Yang C.C."/>
            <person name="Iwamoto M."/>
            <person name="Abe T."/>
            <person name="Yamada Y."/>
            <person name="Muto A."/>
            <person name="Inokuchi H."/>
            <person name="Ikemura T."/>
            <person name="Matsumoto T."/>
            <person name="Sasaki T."/>
            <person name="Itoh T."/>
        </authorList>
    </citation>
    <scope>NUCLEOTIDE SEQUENCE [LARGE SCALE GENOMIC DNA]</scope>
    <source>
        <strain evidence="2">cv. Nipponbare</strain>
    </source>
</reference>
<dbReference type="InParanoid" id="A0A0P0XGK0"/>
<proteinExistence type="predicted"/>
<accession>A0A0P0XGK0</accession>
<dbReference type="AlphaFoldDB" id="A0A0P0XGK0"/>
<keyword evidence="2" id="KW-1185">Reference proteome</keyword>
<dbReference type="PaxDb" id="39947-A0A0P0XGK0"/>
<dbReference type="EMBL" id="AP014964">
    <property type="protein sequence ID" value="BAT05657.1"/>
    <property type="molecule type" value="Genomic_DNA"/>
</dbReference>